<dbReference type="KEGG" id="hprf:HLPR_10630"/>
<evidence type="ECO:0000259" key="14">
    <source>
        <dbReference type="Pfam" id="PF00745"/>
    </source>
</evidence>
<comment type="miscellaneous">
    <text evidence="8">During catalysis, the active site Cys acts as a nucleophile attacking the alpha-carbonyl group of tRNA-bound glutamate with the formation of a thioester intermediate between enzyme and glutamate, and the concomitant release of tRNA(Glu). The thioester intermediate is finally reduced by direct hydride transfer from NADPH, to form the product GSA.</text>
</comment>
<feature type="binding site" evidence="8 10">
    <location>
        <begin position="113"/>
        <end position="115"/>
    </location>
    <ligand>
        <name>substrate</name>
    </ligand>
</feature>
<comment type="domain">
    <text evidence="8">Possesses an unusual extended V-shaped dimeric structure with each monomer consisting of three distinct domains arranged along a curved 'spinal' alpha-helix. The N-terminal catalytic domain specifically recognizes the glutamate moiety of the substrate. The second domain is the NADPH-binding domain, and the third C-terminal domain is responsible for dimerization.</text>
</comment>
<feature type="domain" description="Glutamyl-tRNA reductase N-terminal" evidence="16">
    <location>
        <begin position="6"/>
        <end position="154"/>
    </location>
</feature>
<dbReference type="GO" id="GO:0008883">
    <property type="term" value="F:glutamyl-tRNA reductase activity"/>
    <property type="evidence" value="ECO:0007669"/>
    <property type="project" value="UniProtKB-UniRule"/>
</dbReference>
<dbReference type="InterPro" id="IPR000343">
    <property type="entry name" value="4pyrrol_synth_GluRdtase"/>
</dbReference>
<evidence type="ECO:0000259" key="15">
    <source>
        <dbReference type="Pfam" id="PF01488"/>
    </source>
</evidence>
<dbReference type="Pfam" id="PF05201">
    <property type="entry name" value="GlutR_N"/>
    <property type="match status" value="1"/>
</dbReference>
<keyword evidence="4 8" id="KW-0521">NADP</keyword>
<protein>
    <recommendedName>
        <fullName evidence="3 8">Glutamyl-tRNA reductase</fullName>
        <shortName evidence="8">GluTR</shortName>
        <ecNumber evidence="3 8">1.2.1.70</ecNumber>
    </recommendedName>
</protein>
<feature type="binding site" evidence="8 11">
    <location>
        <begin position="188"/>
        <end position="193"/>
    </location>
    <ligand>
        <name>NADP(+)</name>
        <dbReference type="ChEBI" id="CHEBI:58349"/>
    </ligand>
</feature>
<evidence type="ECO:0000256" key="11">
    <source>
        <dbReference type="PIRSR" id="PIRSR000445-3"/>
    </source>
</evidence>
<feature type="active site" description="Nucleophile" evidence="8 9">
    <location>
        <position position="49"/>
    </location>
</feature>
<evidence type="ECO:0000259" key="16">
    <source>
        <dbReference type="Pfam" id="PF05201"/>
    </source>
</evidence>
<comment type="catalytic activity">
    <reaction evidence="7 8 13">
        <text>(S)-4-amino-5-oxopentanoate + tRNA(Glu) + NADP(+) = L-glutamyl-tRNA(Glu) + NADPH + H(+)</text>
        <dbReference type="Rhea" id="RHEA:12344"/>
        <dbReference type="Rhea" id="RHEA-COMP:9663"/>
        <dbReference type="Rhea" id="RHEA-COMP:9680"/>
        <dbReference type="ChEBI" id="CHEBI:15378"/>
        <dbReference type="ChEBI" id="CHEBI:57501"/>
        <dbReference type="ChEBI" id="CHEBI:57783"/>
        <dbReference type="ChEBI" id="CHEBI:58349"/>
        <dbReference type="ChEBI" id="CHEBI:78442"/>
        <dbReference type="ChEBI" id="CHEBI:78520"/>
        <dbReference type="EC" id="1.2.1.70"/>
    </reaction>
</comment>
<comment type="similarity">
    <text evidence="2 8 13">Belongs to the glutamyl-tRNA reductase family.</text>
</comment>
<dbReference type="InterPro" id="IPR015895">
    <property type="entry name" value="4pyrrol_synth_GluRdtase_N"/>
</dbReference>
<feature type="domain" description="Tetrapyrrole biosynthesis glutamyl-tRNA reductase dimerisation" evidence="14">
    <location>
        <begin position="322"/>
        <end position="418"/>
    </location>
</feature>
<keyword evidence="5 8" id="KW-0560">Oxidoreductase</keyword>
<dbReference type="FunFam" id="3.30.460.30:FF:000001">
    <property type="entry name" value="Glutamyl-tRNA reductase"/>
    <property type="match status" value="1"/>
</dbReference>
<dbReference type="PANTHER" id="PTHR43013:SF1">
    <property type="entry name" value="GLUTAMYL-TRNA REDUCTASE"/>
    <property type="match status" value="1"/>
</dbReference>
<feature type="domain" description="Quinate/shikimate 5-dehydrogenase/glutamyl-tRNA reductase" evidence="15">
    <location>
        <begin position="173"/>
        <end position="306"/>
    </location>
</feature>
<evidence type="ECO:0000256" key="7">
    <source>
        <dbReference type="ARBA" id="ARBA00047464"/>
    </source>
</evidence>
<keyword evidence="6 8" id="KW-0627">Porphyrin biosynthesis</keyword>
<evidence type="ECO:0000313" key="17">
    <source>
        <dbReference type="EMBL" id="BEP28732.1"/>
    </source>
</evidence>
<dbReference type="Pfam" id="PF01488">
    <property type="entry name" value="Shikimate_DH"/>
    <property type="match status" value="1"/>
</dbReference>
<dbReference type="Gene3D" id="3.30.460.30">
    <property type="entry name" value="Glutamyl-tRNA reductase, N-terminal domain"/>
    <property type="match status" value="1"/>
</dbReference>
<organism evidence="17 18">
    <name type="scientific">Helicovermis profundi</name>
    <dbReference type="NCBI Taxonomy" id="3065157"/>
    <lineage>
        <taxon>Bacteria</taxon>
        <taxon>Bacillati</taxon>
        <taxon>Bacillota</taxon>
        <taxon>Clostridia</taxon>
        <taxon>Helicovermis</taxon>
    </lineage>
</organism>
<feature type="site" description="Important for activity" evidence="8 12">
    <location>
        <position position="98"/>
    </location>
</feature>
<evidence type="ECO:0000256" key="9">
    <source>
        <dbReference type="PIRSR" id="PIRSR000445-1"/>
    </source>
</evidence>
<dbReference type="HAMAP" id="MF_00087">
    <property type="entry name" value="Glu_tRNA_reductase"/>
    <property type="match status" value="1"/>
</dbReference>
<evidence type="ECO:0000256" key="10">
    <source>
        <dbReference type="PIRSR" id="PIRSR000445-2"/>
    </source>
</evidence>
<evidence type="ECO:0000256" key="5">
    <source>
        <dbReference type="ARBA" id="ARBA00023002"/>
    </source>
</evidence>
<dbReference type="PANTHER" id="PTHR43013">
    <property type="entry name" value="GLUTAMYL-TRNA REDUCTASE"/>
    <property type="match status" value="1"/>
</dbReference>
<evidence type="ECO:0000313" key="18">
    <source>
        <dbReference type="Proteomes" id="UP001321786"/>
    </source>
</evidence>
<dbReference type="NCBIfam" id="TIGR01035">
    <property type="entry name" value="hemA"/>
    <property type="match status" value="1"/>
</dbReference>
<comment type="subunit">
    <text evidence="8">Homodimer.</text>
</comment>
<dbReference type="SUPFAM" id="SSF51735">
    <property type="entry name" value="NAD(P)-binding Rossmann-fold domains"/>
    <property type="match status" value="1"/>
</dbReference>
<sequence length="423" mass="49133">MIVSVIGLNHETANLEIREKLAFNESKKIEVITDILDMGIKEVVILSTCSRTELYFVTKSSNLELHTNKIVDYLNKKHSIINLKKFLYILSGHYCNIHLFKVTSGLNSIVIGEDQILGQVKDAHDFSMELGGSKKILNKFFRDAVTCSKFIKNEFKISEIPLSLSYIGIKFIKEKINNFKEKKAMIIGYGNMGELALEYLIEYGVKDIVVVGRDVSKFDNLFNKYNNAVNIELVDFNDRYSKIPEIDIIISSTTASHTVLNKKDFDLIKSINNELYILDLAMPRDVDINIQKLENIHVYFLDDLKDYSDKNSKKREKLAGDAYKIIEERVEMFENWIEFSNVDKFISDINKLSDEIEKDTFDYLESKLTLSHKENKILNKMLHSALKRVIRKPILKLKNIENTEKRENYLEMLDDVFDFNEEK</sequence>
<reference evidence="17 18" key="1">
    <citation type="submission" date="2023-08" db="EMBL/GenBank/DDBJ databases">
        <title>Helicovermis profunda gen. nov., sp. nov., a novel mesophilic, fermentative bacterium within the Bacillota from a deep-sea hydrothermal vent chimney.</title>
        <authorList>
            <person name="Miyazaki U."/>
            <person name="Mizutani D."/>
            <person name="Hashimoto Y."/>
            <person name="Tame A."/>
            <person name="Sawayama S."/>
            <person name="Miyazaki J."/>
            <person name="Takai K."/>
            <person name="Nakagawa S."/>
        </authorList>
    </citation>
    <scope>NUCLEOTIDE SEQUENCE [LARGE SCALE GENOMIC DNA]</scope>
    <source>
        <strain evidence="17 18">S502</strain>
    </source>
</reference>
<dbReference type="InterPro" id="IPR036291">
    <property type="entry name" value="NAD(P)-bd_dom_sf"/>
</dbReference>
<dbReference type="PIRSF" id="PIRSF000445">
    <property type="entry name" value="4pyrrol_synth_GluRdtase"/>
    <property type="match status" value="1"/>
</dbReference>
<feature type="binding site" evidence="8 10">
    <location>
        <begin position="48"/>
        <end position="51"/>
    </location>
    <ligand>
        <name>substrate</name>
    </ligand>
</feature>
<evidence type="ECO:0000256" key="13">
    <source>
        <dbReference type="RuleBase" id="RU000584"/>
    </source>
</evidence>
<dbReference type="AlphaFoldDB" id="A0AAU9E7T8"/>
<dbReference type="EC" id="1.2.1.70" evidence="3 8"/>
<keyword evidence="18" id="KW-1185">Reference proteome</keyword>
<dbReference type="InterPro" id="IPR006151">
    <property type="entry name" value="Shikm_DH/Glu-tRNA_Rdtase"/>
</dbReference>
<dbReference type="CDD" id="cd05213">
    <property type="entry name" value="NAD_bind_Glutamyl_tRNA_reduct"/>
    <property type="match status" value="1"/>
</dbReference>
<evidence type="ECO:0000256" key="6">
    <source>
        <dbReference type="ARBA" id="ARBA00023244"/>
    </source>
</evidence>
<dbReference type="Gene3D" id="3.40.50.720">
    <property type="entry name" value="NAD(P)-binding Rossmann-like Domain"/>
    <property type="match status" value="1"/>
</dbReference>
<comment type="function">
    <text evidence="8">Catalyzes the NADPH-dependent reduction of glutamyl-tRNA(Glu) to glutamate 1-semialdehyde (GSA).</text>
</comment>
<evidence type="ECO:0000256" key="8">
    <source>
        <dbReference type="HAMAP-Rule" id="MF_00087"/>
    </source>
</evidence>
<name>A0AAU9E7T8_9FIRM</name>
<gene>
    <name evidence="8 17" type="primary">hemA</name>
    <name evidence="17" type="ORF">HLPR_10630</name>
</gene>
<dbReference type="EMBL" id="AP028654">
    <property type="protein sequence ID" value="BEP28732.1"/>
    <property type="molecule type" value="Genomic_DNA"/>
</dbReference>
<proteinExistence type="inferred from homology"/>
<dbReference type="SUPFAM" id="SSF69075">
    <property type="entry name" value="Glutamyl tRNA-reductase dimerization domain"/>
    <property type="match status" value="1"/>
</dbReference>
<dbReference type="InterPro" id="IPR036453">
    <property type="entry name" value="GluRdtase_dimer_dom_sf"/>
</dbReference>
<comment type="pathway">
    <text evidence="1 8 13">Porphyrin-containing compound metabolism; protoporphyrin-IX biosynthesis; 5-aminolevulinate from L-glutamyl-tRNA(Glu): step 1/2.</text>
</comment>
<dbReference type="Pfam" id="PF00745">
    <property type="entry name" value="GlutR_dimer"/>
    <property type="match status" value="1"/>
</dbReference>
<dbReference type="InterPro" id="IPR036343">
    <property type="entry name" value="GluRdtase_N_sf"/>
</dbReference>
<accession>A0AAU9E7T8</accession>
<evidence type="ECO:0000256" key="3">
    <source>
        <dbReference type="ARBA" id="ARBA00012970"/>
    </source>
</evidence>
<dbReference type="GO" id="GO:0019353">
    <property type="term" value="P:protoporphyrinogen IX biosynthetic process from glutamate"/>
    <property type="evidence" value="ECO:0007669"/>
    <property type="project" value="TreeGrafter"/>
</dbReference>
<evidence type="ECO:0000256" key="1">
    <source>
        <dbReference type="ARBA" id="ARBA00005059"/>
    </source>
</evidence>
<dbReference type="GO" id="GO:0050661">
    <property type="term" value="F:NADP binding"/>
    <property type="evidence" value="ECO:0007669"/>
    <property type="project" value="InterPro"/>
</dbReference>
<feature type="binding site" evidence="8 10">
    <location>
        <position position="108"/>
    </location>
    <ligand>
        <name>substrate</name>
    </ligand>
</feature>
<evidence type="ECO:0000256" key="4">
    <source>
        <dbReference type="ARBA" id="ARBA00022857"/>
    </source>
</evidence>
<dbReference type="Proteomes" id="UP001321786">
    <property type="component" value="Chromosome"/>
</dbReference>
<evidence type="ECO:0000256" key="2">
    <source>
        <dbReference type="ARBA" id="ARBA00005916"/>
    </source>
</evidence>
<feature type="binding site" evidence="8 10">
    <location>
        <position position="119"/>
    </location>
    <ligand>
        <name>substrate</name>
    </ligand>
</feature>
<dbReference type="InterPro" id="IPR015896">
    <property type="entry name" value="4pyrrol_synth_GluRdtase_dimer"/>
</dbReference>
<dbReference type="SUPFAM" id="SSF69742">
    <property type="entry name" value="Glutamyl tRNA-reductase catalytic, N-terminal domain"/>
    <property type="match status" value="1"/>
</dbReference>
<evidence type="ECO:0000256" key="12">
    <source>
        <dbReference type="PIRSR" id="PIRSR000445-4"/>
    </source>
</evidence>